<dbReference type="HOGENOM" id="CLU_2177279_0_0_1"/>
<proteinExistence type="predicted"/>
<dbReference type="STRING" id="283909.R7VG73"/>
<keyword evidence="4" id="KW-1185">Reference proteome</keyword>
<dbReference type="InterPro" id="IPR036383">
    <property type="entry name" value="TSP1_rpt_sf"/>
</dbReference>
<organism evidence="2">
    <name type="scientific">Capitella teleta</name>
    <name type="common">Polychaete worm</name>
    <dbReference type="NCBI Taxonomy" id="283909"/>
    <lineage>
        <taxon>Eukaryota</taxon>
        <taxon>Metazoa</taxon>
        <taxon>Spiralia</taxon>
        <taxon>Lophotrochozoa</taxon>
        <taxon>Annelida</taxon>
        <taxon>Polychaeta</taxon>
        <taxon>Sedentaria</taxon>
        <taxon>Scolecida</taxon>
        <taxon>Capitellidae</taxon>
        <taxon>Capitella</taxon>
    </lineage>
</organism>
<feature type="transmembrane region" description="Helical" evidence="1">
    <location>
        <begin position="67"/>
        <end position="89"/>
    </location>
</feature>
<dbReference type="Proteomes" id="UP000014760">
    <property type="component" value="Unassembled WGS sequence"/>
</dbReference>
<dbReference type="PROSITE" id="PS50092">
    <property type="entry name" value="TSP1"/>
    <property type="match status" value="1"/>
</dbReference>
<accession>R7VG73</accession>
<keyword evidence="1" id="KW-0472">Membrane</keyword>
<protein>
    <submittedName>
        <fullName evidence="2 3">Uncharacterized protein</fullName>
    </submittedName>
</protein>
<evidence type="ECO:0000313" key="3">
    <source>
        <dbReference type="EnsemblMetazoa" id="CapteP185531"/>
    </source>
</evidence>
<gene>
    <name evidence="2" type="ORF">CAPTEDRAFT_185531</name>
</gene>
<dbReference type="OrthoDB" id="446173at2759"/>
<evidence type="ECO:0000313" key="4">
    <source>
        <dbReference type="Proteomes" id="UP000014760"/>
    </source>
</evidence>
<dbReference type="SUPFAM" id="SSF82895">
    <property type="entry name" value="TSP-1 type 1 repeat"/>
    <property type="match status" value="1"/>
</dbReference>
<keyword evidence="1" id="KW-0812">Transmembrane</keyword>
<keyword evidence="1" id="KW-1133">Transmembrane helix</keyword>
<name>R7VG73_CAPTE</name>
<dbReference type="AlphaFoldDB" id="R7VG73"/>
<reference evidence="2 4" key="2">
    <citation type="journal article" date="2013" name="Nature">
        <title>Insights into bilaterian evolution from three spiralian genomes.</title>
        <authorList>
            <person name="Simakov O."/>
            <person name="Marletaz F."/>
            <person name="Cho S.J."/>
            <person name="Edsinger-Gonzales E."/>
            <person name="Havlak P."/>
            <person name="Hellsten U."/>
            <person name="Kuo D.H."/>
            <person name="Larsson T."/>
            <person name="Lv J."/>
            <person name="Arendt D."/>
            <person name="Savage R."/>
            <person name="Osoegawa K."/>
            <person name="de Jong P."/>
            <person name="Grimwood J."/>
            <person name="Chapman J.A."/>
            <person name="Shapiro H."/>
            <person name="Aerts A."/>
            <person name="Otillar R.P."/>
            <person name="Terry A.Y."/>
            <person name="Boore J.L."/>
            <person name="Grigoriev I.V."/>
            <person name="Lindberg D.R."/>
            <person name="Seaver E.C."/>
            <person name="Weisblat D.A."/>
            <person name="Putnam N.H."/>
            <person name="Rokhsar D.S."/>
        </authorList>
    </citation>
    <scope>NUCLEOTIDE SEQUENCE</scope>
    <source>
        <strain evidence="2 4">I ESC-2004</strain>
    </source>
</reference>
<dbReference type="Pfam" id="PF00090">
    <property type="entry name" value="TSP_1"/>
    <property type="match status" value="1"/>
</dbReference>
<dbReference type="Gene3D" id="2.20.100.10">
    <property type="entry name" value="Thrombospondin type-1 (TSP1) repeat"/>
    <property type="match status" value="1"/>
</dbReference>
<evidence type="ECO:0000313" key="2">
    <source>
        <dbReference type="EMBL" id="ELU14665.1"/>
    </source>
</evidence>
<evidence type="ECO:0000256" key="1">
    <source>
        <dbReference type="SAM" id="Phobius"/>
    </source>
</evidence>
<dbReference type="EMBL" id="KB294373">
    <property type="protein sequence ID" value="ELU14665.1"/>
    <property type="molecule type" value="Genomic_DNA"/>
</dbReference>
<dbReference type="EnsemblMetazoa" id="CapteT185531">
    <property type="protein sequence ID" value="CapteP185531"/>
    <property type="gene ID" value="CapteG185531"/>
</dbReference>
<sequence length="110" mass="12432">YNFHLDECNTHQCPIDGYWSSWQPWTPCSATCGDGVRRRSPAQTGRQMPLIPEVTFTEADKRTSAKVIGSSAVILLAITGTAILLLDLTSIRRHLRYMKNNFMSRFGNQN</sequence>
<dbReference type="EMBL" id="AMQN01038562">
    <property type="status" value="NOT_ANNOTATED_CDS"/>
    <property type="molecule type" value="Genomic_DNA"/>
</dbReference>
<feature type="non-terminal residue" evidence="2">
    <location>
        <position position="1"/>
    </location>
</feature>
<reference evidence="3" key="3">
    <citation type="submission" date="2015-06" db="UniProtKB">
        <authorList>
            <consortium name="EnsemblMetazoa"/>
        </authorList>
    </citation>
    <scope>IDENTIFICATION</scope>
</reference>
<reference evidence="4" key="1">
    <citation type="submission" date="2012-12" db="EMBL/GenBank/DDBJ databases">
        <authorList>
            <person name="Hellsten U."/>
            <person name="Grimwood J."/>
            <person name="Chapman J.A."/>
            <person name="Shapiro H."/>
            <person name="Aerts A."/>
            <person name="Otillar R.P."/>
            <person name="Terry A.Y."/>
            <person name="Boore J.L."/>
            <person name="Simakov O."/>
            <person name="Marletaz F."/>
            <person name="Cho S.-J."/>
            <person name="Edsinger-Gonzales E."/>
            <person name="Havlak P."/>
            <person name="Kuo D.-H."/>
            <person name="Larsson T."/>
            <person name="Lv J."/>
            <person name="Arendt D."/>
            <person name="Savage R."/>
            <person name="Osoegawa K."/>
            <person name="de Jong P."/>
            <person name="Lindberg D.R."/>
            <person name="Seaver E.C."/>
            <person name="Weisblat D.A."/>
            <person name="Putnam N.H."/>
            <person name="Grigoriev I.V."/>
            <person name="Rokhsar D.S."/>
        </authorList>
    </citation>
    <scope>NUCLEOTIDE SEQUENCE</scope>
    <source>
        <strain evidence="4">I ESC-2004</strain>
    </source>
</reference>
<dbReference type="SMART" id="SM00209">
    <property type="entry name" value="TSP1"/>
    <property type="match status" value="1"/>
</dbReference>
<dbReference type="InterPro" id="IPR000884">
    <property type="entry name" value="TSP1_rpt"/>
</dbReference>